<organism evidence="3 4">
    <name type="scientific">Sphingomonas xanthus</name>
    <dbReference type="NCBI Taxonomy" id="2594473"/>
    <lineage>
        <taxon>Bacteria</taxon>
        <taxon>Pseudomonadati</taxon>
        <taxon>Pseudomonadota</taxon>
        <taxon>Alphaproteobacteria</taxon>
        <taxon>Sphingomonadales</taxon>
        <taxon>Sphingomonadaceae</taxon>
        <taxon>Sphingomonas</taxon>
    </lineage>
</organism>
<evidence type="ECO:0000313" key="3">
    <source>
        <dbReference type="EMBL" id="QDP19042.1"/>
    </source>
</evidence>
<feature type="region of interest" description="Disordered" evidence="1">
    <location>
        <begin position="59"/>
        <end position="78"/>
    </location>
</feature>
<evidence type="ECO:0008006" key="5">
    <source>
        <dbReference type="Google" id="ProtNLM"/>
    </source>
</evidence>
<gene>
    <name evidence="3" type="ORF">FMM02_03145</name>
</gene>
<proteinExistence type="predicted"/>
<feature type="compositionally biased region" description="Basic and acidic residues" evidence="1">
    <location>
        <begin position="59"/>
        <end position="77"/>
    </location>
</feature>
<dbReference type="EMBL" id="CP041659">
    <property type="protein sequence ID" value="QDP19042.1"/>
    <property type="molecule type" value="Genomic_DNA"/>
</dbReference>
<dbReference type="RefSeq" id="WP_147493498.1">
    <property type="nucleotide sequence ID" value="NZ_CP041659.1"/>
</dbReference>
<keyword evidence="4" id="KW-1185">Reference proteome</keyword>
<feature type="transmembrane region" description="Helical" evidence="2">
    <location>
        <begin position="20"/>
        <end position="41"/>
    </location>
</feature>
<accession>A0A516IQ47</accession>
<protein>
    <recommendedName>
        <fullName evidence="5">DUF2946 domain-containing protein</fullName>
    </recommendedName>
</protein>
<dbReference type="AlphaFoldDB" id="A0A516IQ47"/>
<evidence type="ECO:0000313" key="4">
    <source>
        <dbReference type="Proteomes" id="UP000321857"/>
    </source>
</evidence>
<keyword evidence="2" id="KW-1133">Transmembrane helix</keyword>
<keyword evidence="2" id="KW-0812">Transmembrane</keyword>
<reference evidence="3 4" key="1">
    <citation type="submission" date="2019-07" db="EMBL/GenBank/DDBJ databases">
        <title>Sphingomonas AE3 Genome sequencing and assembly.</title>
        <authorList>
            <person name="Kim H."/>
        </authorList>
    </citation>
    <scope>NUCLEOTIDE SEQUENCE [LARGE SCALE GENOMIC DNA]</scope>
    <source>
        <strain evidence="3 4">AE3</strain>
    </source>
</reference>
<name>A0A516IQ47_9SPHN</name>
<sequence>MAASKTTRLYILGFAPISALVNARAIFSILIAVAMLFAPLAMQSGAAMAMAPTDHHAQMMGKGHCDKSSSSDKDTSKAGKSCCVAMCAAVAVTPAASIEPHAYARVSPSVTPQGFQFGYFGELPTPPPRVA</sequence>
<keyword evidence="2" id="KW-0472">Membrane</keyword>
<dbReference type="KEGG" id="sxa:FMM02_03145"/>
<dbReference type="Proteomes" id="UP000321857">
    <property type="component" value="Chromosome"/>
</dbReference>
<evidence type="ECO:0000256" key="1">
    <source>
        <dbReference type="SAM" id="MobiDB-lite"/>
    </source>
</evidence>
<evidence type="ECO:0000256" key="2">
    <source>
        <dbReference type="SAM" id="Phobius"/>
    </source>
</evidence>